<organism evidence="9 11">
    <name type="scientific">Yarrowia lipolytica</name>
    <name type="common">Candida lipolytica</name>
    <dbReference type="NCBI Taxonomy" id="4952"/>
    <lineage>
        <taxon>Eukaryota</taxon>
        <taxon>Fungi</taxon>
        <taxon>Dikarya</taxon>
        <taxon>Ascomycota</taxon>
        <taxon>Saccharomycotina</taxon>
        <taxon>Dipodascomycetes</taxon>
        <taxon>Dipodascales</taxon>
        <taxon>Dipodascales incertae sedis</taxon>
        <taxon>Yarrowia</taxon>
    </lineage>
</organism>
<comment type="subunit">
    <text evidence="8">Component of the oligosaccharyltransferase (OST) complex.</text>
</comment>
<comment type="function">
    <text evidence="8">Subunit of the oligosaccharyl transferase (OST) complex that catalyzes the initial transfer of a defined glycan (Glc(3)Man(9)GlcNAc(2) in eukaryotes) from the lipid carrier dolichol-pyrophosphate to an asparagine residue within an Asn-X-Ser/Thr consensus motif in nascent polypeptide chains, the first step in protein N-glycosylation. N-glycosylation occurs cotranslationally and the complex associates with the Sec61 complex at the channel-forming translocon complex that mediates protein translocation across the endoplasmic reticulum (ER). All subunits are required for a maximal enzyme activity.</text>
</comment>
<reference evidence="9 11" key="1">
    <citation type="journal article" date="2016" name="PLoS ONE">
        <title>Sequence Assembly of Yarrowia lipolytica Strain W29/CLIB89 Shows Transposable Element Diversity.</title>
        <authorList>
            <person name="Magnan C."/>
            <person name="Yu J."/>
            <person name="Chang I."/>
            <person name="Jahn E."/>
            <person name="Kanomata Y."/>
            <person name="Wu J."/>
            <person name="Zeller M."/>
            <person name="Oakes M."/>
            <person name="Baldi P."/>
            <person name="Sandmeyer S."/>
        </authorList>
    </citation>
    <scope>NUCLEOTIDE SEQUENCE [LARGE SCALE GENOMIC DNA]</scope>
    <source>
        <strain evidence="9">CLIB89</strain>
        <strain evidence="11">CLIB89(W29)</strain>
    </source>
</reference>
<evidence type="ECO:0000256" key="6">
    <source>
        <dbReference type="ARBA" id="ARBA00022989"/>
    </source>
</evidence>
<dbReference type="OrthoDB" id="445566at2759"/>
<evidence type="ECO:0000256" key="2">
    <source>
        <dbReference type="ARBA" id="ARBA00004922"/>
    </source>
</evidence>
<evidence type="ECO:0000256" key="5">
    <source>
        <dbReference type="ARBA" id="ARBA00022824"/>
    </source>
</evidence>
<dbReference type="GeneID" id="2912497"/>
<dbReference type="Proteomes" id="UP000256601">
    <property type="component" value="Unassembled WGS sequence"/>
</dbReference>
<evidence type="ECO:0000313" key="10">
    <source>
        <dbReference type="EMBL" id="RDW27340.1"/>
    </source>
</evidence>
<dbReference type="EMBL" id="KZ858964">
    <property type="protein sequence ID" value="RDW27340.1"/>
    <property type="molecule type" value="Genomic_DNA"/>
</dbReference>
<evidence type="ECO:0000256" key="1">
    <source>
        <dbReference type="ARBA" id="ARBA00004477"/>
    </source>
</evidence>
<sequence length="145" mass="15918">MAPKKSVKKNVDATLEKKDAPPVAVPVHVTKSADNDNTNVFTKVLNNYTKQSTPKLKLIDSFLAFLVVLGVFQFVFCLLVGNFPFNAFLGGFASTVGQFVLTAALRIQTAKQNAKEFPGVSSERSFADFLLGSLVLHFCVYHFIN</sequence>
<dbReference type="UniPathway" id="UPA00378"/>
<dbReference type="PANTHER" id="PTHR10705:SF0">
    <property type="entry name" value="DOLICHYL-DIPHOSPHOOLIGOSACCHARIDE--PROTEIN GLYCOSYLTRANSFERASE SUBUNIT DAD1"/>
    <property type="match status" value="1"/>
</dbReference>
<evidence type="ECO:0000256" key="8">
    <source>
        <dbReference type="RuleBase" id="RU361136"/>
    </source>
</evidence>
<evidence type="ECO:0000313" key="9">
    <source>
        <dbReference type="EMBL" id="AOW05137.1"/>
    </source>
</evidence>
<dbReference type="eggNOG" id="KOG1746">
    <property type="taxonomic scope" value="Eukaryota"/>
</dbReference>
<dbReference type="EMBL" id="CP017557">
    <property type="protein sequence ID" value="AOW05137.1"/>
    <property type="molecule type" value="Genomic_DNA"/>
</dbReference>
<evidence type="ECO:0000256" key="4">
    <source>
        <dbReference type="ARBA" id="ARBA00022692"/>
    </source>
</evidence>
<feature type="transmembrane region" description="Helical" evidence="8">
    <location>
        <begin position="87"/>
        <end position="105"/>
    </location>
</feature>
<dbReference type="VEuPathDB" id="FungiDB:YALI0_E08646g"/>
<evidence type="ECO:0000256" key="7">
    <source>
        <dbReference type="ARBA" id="ARBA00023136"/>
    </source>
</evidence>
<dbReference type="PIRSF" id="PIRSF005588">
    <property type="entry name" value="DAD"/>
    <property type="match status" value="1"/>
</dbReference>
<dbReference type="RefSeq" id="XP_503704.1">
    <property type="nucleotide sequence ID" value="XM_503704.1"/>
</dbReference>
<dbReference type="AlphaFoldDB" id="A0A1D8NHN0"/>
<comment type="subcellular location">
    <subcellularLocation>
        <location evidence="1 8">Endoplasmic reticulum membrane</location>
        <topology evidence="1 8">Multi-pass membrane protein</topology>
    </subcellularLocation>
</comment>
<dbReference type="GO" id="GO:0008250">
    <property type="term" value="C:oligosaccharyltransferase complex"/>
    <property type="evidence" value="ECO:0007669"/>
    <property type="project" value="EnsemblFungi"/>
</dbReference>
<dbReference type="InterPro" id="IPR003038">
    <property type="entry name" value="DAD/Ost2"/>
</dbReference>
<evidence type="ECO:0000313" key="11">
    <source>
        <dbReference type="Proteomes" id="UP000182444"/>
    </source>
</evidence>
<protein>
    <recommendedName>
        <fullName evidence="8">Dolichyl-diphosphooligosaccharide--protein glycosyltransferase subunit OST2</fullName>
        <shortName evidence="8">Oligosaccharyl transferase subunit OST2</shortName>
    </recommendedName>
</protein>
<proteinExistence type="inferred from homology"/>
<feature type="transmembrane region" description="Helical" evidence="8">
    <location>
        <begin position="62"/>
        <end position="81"/>
    </location>
</feature>
<name>A0A1D8NHN0_YARLL</name>
<dbReference type="KEGG" id="yli:2912497"/>
<reference evidence="10 12" key="2">
    <citation type="submission" date="2018-07" db="EMBL/GenBank/DDBJ databases">
        <title>Draft Genome Assemblies for Five Robust Yarrowia lipolytica Strains Exhibiting High Lipid Production and Pentose Sugar Utilization and Sugar Alcohol Secretion from Undetoxified Lignocellulosic Biomass Hydrolysates.</title>
        <authorList>
            <consortium name="DOE Joint Genome Institute"/>
            <person name="Walker C."/>
            <person name="Ryu S."/>
            <person name="Na H."/>
            <person name="Zane M."/>
            <person name="LaButti K."/>
            <person name="Lipzen A."/>
            <person name="Haridas S."/>
            <person name="Barry K."/>
            <person name="Grigoriev I.V."/>
            <person name="Quarterman J."/>
            <person name="Slininger P."/>
            <person name="Dien B."/>
            <person name="Trinh C.T."/>
        </authorList>
    </citation>
    <scope>NUCLEOTIDE SEQUENCE [LARGE SCALE GENOMIC DNA]</scope>
    <source>
        <strain evidence="10 12">YB392</strain>
    </source>
</reference>
<keyword evidence="5 8" id="KW-0256">Endoplasmic reticulum</keyword>
<keyword evidence="7 8" id="KW-0472">Membrane</keyword>
<comment type="pathway">
    <text evidence="2 8">Protein modification; protein glycosylation.</text>
</comment>
<comment type="similarity">
    <text evidence="3 8">Belongs to the DAD/OST2 family.</text>
</comment>
<dbReference type="Pfam" id="PF02109">
    <property type="entry name" value="DAD"/>
    <property type="match status" value="1"/>
</dbReference>
<dbReference type="Proteomes" id="UP000182444">
    <property type="component" value="Chromosome 1E"/>
</dbReference>
<evidence type="ECO:0000313" key="12">
    <source>
        <dbReference type="Proteomes" id="UP000256601"/>
    </source>
</evidence>
<dbReference type="PANTHER" id="PTHR10705">
    <property type="entry name" value="DOLICHYL-DIPHOSPHOOLIGOSACCHARIDE--PROTEIN GLYCOSYLTRANSFERASE SUBUNIT DAD1"/>
    <property type="match status" value="1"/>
</dbReference>
<keyword evidence="4 8" id="KW-0812">Transmembrane</keyword>
<dbReference type="GO" id="GO:0006487">
    <property type="term" value="P:protein N-linked glycosylation"/>
    <property type="evidence" value="ECO:0007669"/>
    <property type="project" value="EnsemblFungi"/>
</dbReference>
<comment type="caution">
    <text evidence="8">Lacks conserved residue(s) required for the propagation of feature annotation.</text>
</comment>
<keyword evidence="6 8" id="KW-1133">Transmembrane helix</keyword>
<dbReference type="VEuPathDB" id="FungiDB:YALI1_E10500g"/>
<evidence type="ECO:0000256" key="3">
    <source>
        <dbReference type="ARBA" id="ARBA00009386"/>
    </source>
</evidence>
<dbReference type="OMA" id="HIILHIV"/>
<accession>A0A1D8NHN0</accession>
<gene>
    <name evidence="10" type="ORF">B0I71DRAFT_129226</name>
    <name evidence="9" type="ORF">YALI1_E10500g</name>
</gene>